<keyword evidence="3" id="KW-1185">Reference proteome</keyword>
<dbReference type="EMBL" id="JBBPFD010000004">
    <property type="protein sequence ID" value="KAK7929308.1"/>
    <property type="molecule type" value="Genomic_DNA"/>
</dbReference>
<protein>
    <submittedName>
        <fullName evidence="2">Uncharacterized protein</fullName>
    </submittedName>
</protein>
<accession>A0AAW0PP07</accession>
<gene>
    <name evidence="2" type="ORF">WMY93_005703</name>
</gene>
<keyword evidence="1" id="KW-0175">Coiled coil</keyword>
<evidence type="ECO:0000256" key="1">
    <source>
        <dbReference type="SAM" id="Coils"/>
    </source>
</evidence>
<sequence length="209" mass="24762">MFLQPLRRNCDCFILGTSSSFWSNLSQEAPTRRWSGEIKQFEKVDGYYELVKTERDQRCKEKKQLEDEISDMIRKLAQESCRSQESEAITVSCSVLAKETEQLKKHLENLTKDYENEKAKQEEIKKNVQNLEALKSEREYKLHQINKMEEELIELKAKSESHKHIRKDEADVKNLNEKLSKKQKQLEKDLKKLKQSEEEIEKVIIKRAS</sequence>
<evidence type="ECO:0000313" key="2">
    <source>
        <dbReference type="EMBL" id="KAK7929308.1"/>
    </source>
</evidence>
<name>A0AAW0PP07_9GOBI</name>
<proteinExistence type="predicted"/>
<evidence type="ECO:0000313" key="3">
    <source>
        <dbReference type="Proteomes" id="UP001460270"/>
    </source>
</evidence>
<reference evidence="3" key="1">
    <citation type="submission" date="2024-04" db="EMBL/GenBank/DDBJ databases">
        <title>Salinicola lusitanus LLJ914,a marine bacterium isolated from the Okinawa Trough.</title>
        <authorList>
            <person name="Li J."/>
        </authorList>
    </citation>
    <scope>NUCLEOTIDE SEQUENCE [LARGE SCALE GENOMIC DNA]</scope>
</reference>
<comment type="caution">
    <text evidence="2">The sequence shown here is derived from an EMBL/GenBank/DDBJ whole genome shotgun (WGS) entry which is preliminary data.</text>
</comment>
<dbReference type="AlphaFoldDB" id="A0AAW0PP07"/>
<organism evidence="2 3">
    <name type="scientific">Mugilogobius chulae</name>
    <name type="common">yellowstripe goby</name>
    <dbReference type="NCBI Taxonomy" id="88201"/>
    <lineage>
        <taxon>Eukaryota</taxon>
        <taxon>Metazoa</taxon>
        <taxon>Chordata</taxon>
        <taxon>Craniata</taxon>
        <taxon>Vertebrata</taxon>
        <taxon>Euteleostomi</taxon>
        <taxon>Actinopterygii</taxon>
        <taxon>Neopterygii</taxon>
        <taxon>Teleostei</taxon>
        <taxon>Neoteleostei</taxon>
        <taxon>Acanthomorphata</taxon>
        <taxon>Gobiaria</taxon>
        <taxon>Gobiiformes</taxon>
        <taxon>Gobioidei</taxon>
        <taxon>Gobiidae</taxon>
        <taxon>Gobionellinae</taxon>
        <taxon>Mugilogobius</taxon>
    </lineage>
</organism>
<dbReference type="Proteomes" id="UP001460270">
    <property type="component" value="Unassembled WGS sequence"/>
</dbReference>
<feature type="coiled-coil region" evidence="1">
    <location>
        <begin position="62"/>
        <end position="206"/>
    </location>
</feature>